<dbReference type="AlphaFoldDB" id="A0A368XD38"/>
<sequence length="329" mass="37471">MNTYIGDIIEGVPSVSVDTQNNKVNDIFNKNIKLQGIVVVNGNIPIGLISRTLFYEKMGSMYGYNLYMGRSVELLMSKSPLIVDYYTSIVTVSELAMKRNEEEIYDYLIVTKDQNLFGVVSIRNLLITFAKIQTELASVLNPLSKLPGNSVINEKLTEILLEQQYSILYIDLDCFKTYNDTYGFKKGDELLLELAKILKENVEKNDGFLGHVGGDDFIAIFNHFCIEAVCESIIKQFDLLKNKFYYSDHIMKQYVISENRKGEKERIPLVSISIAVVTNQKENFQNIDELVFETTKMKKICKSNPQSCFYVNSGCCGESYSYAMINSMI</sequence>
<dbReference type="Proteomes" id="UP000252585">
    <property type="component" value="Unassembled WGS sequence"/>
</dbReference>
<name>A0A368XD38_9BACI</name>
<dbReference type="GO" id="GO:0005886">
    <property type="term" value="C:plasma membrane"/>
    <property type="evidence" value="ECO:0007669"/>
    <property type="project" value="TreeGrafter"/>
</dbReference>
<evidence type="ECO:0000313" key="3">
    <source>
        <dbReference type="Proteomes" id="UP000252585"/>
    </source>
</evidence>
<dbReference type="RefSeq" id="WP_114353561.1">
    <property type="nucleotide sequence ID" value="NZ_QPJJ01000010.1"/>
</dbReference>
<protein>
    <submittedName>
        <fullName evidence="2">Diguanylate cyclase (GGDEF)-like protein</fullName>
    </submittedName>
</protein>
<dbReference type="GO" id="GO:1902201">
    <property type="term" value="P:negative regulation of bacterial-type flagellum-dependent cell motility"/>
    <property type="evidence" value="ECO:0007669"/>
    <property type="project" value="TreeGrafter"/>
</dbReference>
<dbReference type="InterPro" id="IPR000644">
    <property type="entry name" value="CBS_dom"/>
</dbReference>
<reference evidence="2 3" key="1">
    <citation type="submission" date="2018-07" db="EMBL/GenBank/DDBJ databases">
        <title>Genomic Encyclopedia of Type Strains, Phase IV (KMG-IV): sequencing the most valuable type-strain genomes for metagenomic binning, comparative biology and taxonomic classification.</title>
        <authorList>
            <person name="Goeker M."/>
        </authorList>
    </citation>
    <scope>NUCLEOTIDE SEQUENCE [LARGE SCALE GENOMIC DNA]</scope>
    <source>
        <strain evidence="2 3">DSM 27696</strain>
    </source>
</reference>
<dbReference type="Pfam" id="PF00990">
    <property type="entry name" value="GGDEF"/>
    <property type="match status" value="1"/>
</dbReference>
<dbReference type="OrthoDB" id="9813903at2"/>
<dbReference type="SUPFAM" id="SSF54631">
    <property type="entry name" value="CBS-domain pair"/>
    <property type="match status" value="1"/>
</dbReference>
<dbReference type="InterPro" id="IPR043128">
    <property type="entry name" value="Rev_trsase/Diguanyl_cyclase"/>
</dbReference>
<dbReference type="GO" id="GO:0052621">
    <property type="term" value="F:diguanylate cyclase activity"/>
    <property type="evidence" value="ECO:0007669"/>
    <property type="project" value="TreeGrafter"/>
</dbReference>
<dbReference type="InterPro" id="IPR046342">
    <property type="entry name" value="CBS_dom_sf"/>
</dbReference>
<dbReference type="NCBIfam" id="TIGR00254">
    <property type="entry name" value="GGDEF"/>
    <property type="match status" value="1"/>
</dbReference>
<feature type="domain" description="GGDEF" evidence="1">
    <location>
        <begin position="163"/>
        <end position="314"/>
    </location>
</feature>
<evidence type="ECO:0000313" key="2">
    <source>
        <dbReference type="EMBL" id="RCW65902.1"/>
    </source>
</evidence>
<organism evidence="2 3">
    <name type="scientific">Saliterribacillus persicus</name>
    <dbReference type="NCBI Taxonomy" id="930114"/>
    <lineage>
        <taxon>Bacteria</taxon>
        <taxon>Bacillati</taxon>
        <taxon>Bacillota</taxon>
        <taxon>Bacilli</taxon>
        <taxon>Bacillales</taxon>
        <taxon>Bacillaceae</taxon>
        <taxon>Saliterribacillus</taxon>
    </lineage>
</organism>
<dbReference type="InterPro" id="IPR050469">
    <property type="entry name" value="Diguanylate_Cyclase"/>
</dbReference>
<dbReference type="InterPro" id="IPR000160">
    <property type="entry name" value="GGDEF_dom"/>
</dbReference>
<dbReference type="PANTHER" id="PTHR45138">
    <property type="entry name" value="REGULATORY COMPONENTS OF SENSORY TRANSDUCTION SYSTEM"/>
    <property type="match status" value="1"/>
</dbReference>
<accession>A0A368XD38</accession>
<dbReference type="Gene3D" id="3.30.70.270">
    <property type="match status" value="1"/>
</dbReference>
<dbReference type="SUPFAM" id="SSF55073">
    <property type="entry name" value="Nucleotide cyclase"/>
    <property type="match status" value="1"/>
</dbReference>
<dbReference type="InterPro" id="IPR029787">
    <property type="entry name" value="Nucleotide_cyclase"/>
</dbReference>
<evidence type="ECO:0000259" key="1">
    <source>
        <dbReference type="PROSITE" id="PS50887"/>
    </source>
</evidence>
<dbReference type="CDD" id="cd04598">
    <property type="entry name" value="CBS_pair_GGDEF_EAL"/>
    <property type="match status" value="1"/>
</dbReference>
<dbReference type="PROSITE" id="PS50887">
    <property type="entry name" value="GGDEF"/>
    <property type="match status" value="1"/>
</dbReference>
<dbReference type="SMART" id="SM00267">
    <property type="entry name" value="GGDEF"/>
    <property type="match status" value="1"/>
</dbReference>
<proteinExistence type="predicted"/>
<dbReference type="EMBL" id="QPJJ01000010">
    <property type="protein sequence ID" value="RCW65902.1"/>
    <property type="molecule type" value="Genomic_DNA"/>
</dbReference>
<dbReference type="GO" id="GO:0043709">
    <property type="term" value="P:cell adhesion involved in single-species biofilm formation"/>
    <property type="evidence" value="ECO:0007669"/>
    <property type="project" value="TreeGrafter"/>
</dbReference>
<dbReference type="Pfam" id="PF00571">
    <property type="entry name" value="CBS"/>
    <property type="match status" value="1"/>
</dbReference>
<dbReference type="PANTHER" id="PTHR45138:SF25">
    <property type="entry name" value="GGDEF DOMAIN PROTEIN"/>
    <property type="match status" value="1"/>
</dbReference>
<keyword evidence="3" id="KW-1185">Reference proteome</keyword>
<dbReference type="CDD" id="cd01949">
    <property type="entry name" value="GGDEF"/>
    <property type="match status" value="1"/>
</dbReference>
<dbReference type="Gene3D" id="3.10.580.10">
    <property type="entry name" value="CBS-domain"/>
    <property type="match status" value="1"/>
</dbReference>
<comment type="caution">
    <text evidence="2">The sequence shown here is derived from an EMBL/GenBank/DDBJ whole genome shotgun (WGS) entry which is preliminary data.</text>
</comment>
<gene>
    <name evidence="2" type="ORF">DFR57_110120</name>
</gene>